<feature type="region of interest" description="Disordered" evidence="1">
    <location>
        <begin position="254"/>
        <end position="301"/>
    </location>
</feature>
<feature type="compositionally biased region" description="Basic and acidic residues" evidence="1">
    <location>
        <begin position="358"/>
        <end position="370"/>
    </location>
</feature>
<dbReference type="InterPro" id="IPR044680">
    <property type="entry name" value="EX1/2"/>
</dbReference>
<dbReference type="GO" id="GO:0010343">
    <property type="term" value="P:singlet oxygen-mediated programmed cell death"/>
    <property type="evidence" value="ECO:0007669"/>
    <property type="project" value="InterPro"/>
</dbReference>
<sequence length="386" mass="41391">MGGTSMGARGFRRPVSATNAGASCSWPTTRATRRSAGRGLPRHVLRAAEDSSFGGGDLPETRTLEAAGRAQDAAEERPEGGEGAARQPRASVAAAADGDGEPSGLYPDDWEEWVEYMERCRSAETESRELDRLIARSAGREDYAEAQRLKGELSALMEETPDAVGGALDELRGLLDAQDFSRAASLRDEAGTRYEGWWVGRCEERDAGGFSGPQGVAADHVDPYGHIVVVEPRHSHFAARAFGGADLAQTYHSTKNDGSSAFSPASSSSAGGGEGWEGDSRARRGPEDLNFQDPGRGGRWAVGAARWRRGRLPLPATGRNARNSGRFRPARPWRAPLGALPPWGRVRGLPPHGRHLLPPREREPVRPDHGWRRRTGRAGGAQGPAG</sequence>
<dbReference type="GO" id="GO:0042651">
    <property type="term" value="C:thylakoid membrane"/>
    <property type="evidence" value="ECO:0007669"/>
    <property type="project" value="TreeGrafter"/>
</dbReference>
<evidence type="ECO:0000313" key="3">
    <source>
        <dbReference type="Proteomes" id="UP001472866"/>
    </source>
</evidence>
<gene>
    <name evidence="2" type="ORF">HKI87_06g41970</name>
</gene>
<protein>
    <submittedName>
        <fullName evidence="2">Protein EXECUTER 2</fullName>
    </submittedName>
</protein>
<dbReference type="EMBL" id="CP151506">
    <property type="protein sequence ID" value="WZN62656.1"/>
    <property type="molecule type" value="Genomic_DNA"/>
</dbReference>
<feature type="compositionally biased region" description="Basic and acidic residues" evidence="1">
    <location>
        <begin position="278"/>
        <end position="287"/>
    </location>
</feature>
<evidence type="ECO:0000256" key="1">
    <source>
        <dbReference type="SAM" id="MobiDB-lite"/>
    </source>
</evidence>
<feature type="compositionally biased region" description="Gly residues" evidence="1">
    <location>
        <begin position="377"/>
        <end position="386"/>
    </location>
</feature>
<keyword evidence="3" id="KW-1185">Reference proteome</keyword>
<feature type="compositionally biased region" description="Polar residues" evidence="1">
    <location>
        <begin position="16"/>
        <end position="27"/>
    </location>
</feature>
<proteinExistence type="predicted"/>
<feature type="compositionally biased region" description="Low complexity" evidence="1">
    <location>
        <begin position="84"/>
        <end position="96"/>
    </location>
</feature>
<feature type="region of interest" description="Disordered" evidence="1">
    <location>
        <begin position="1"/>
        <end position="107"/>
    </location>
</feature>
<dbReference type="PANTHER" id="PTHR33917">
    <property type="entry name" value="PROTEIN EXECUTER 1, CHLOROPLASTIC"/>
    <property type="match status" value="1"/>
</dbReference>
<accession>A0AAX4PA02</accession>
<dbReference type="Proteomes" id="UP001472866">
    <property type="component" value="Chromosome 06"/>
</dbReference>
<feature type="compositionally biased region" description="Low complexity" evidence="1">
    <location>
        <begin position="258"/>
        <end position="269"/>
    </location>
</feature>
<evidence type="ECO:0000313" key="2">
    <source>
        <dbReference type="EMBL" id="WZN62656.1"/>
    </source>
</evidence>
<dbReference type="PANTHER" id="PTHR33917:SF3">
    <property type="entry name" value="PROTEIN EXECUTER 1, CHLOROPLASTIC"/>
    <property type="match status" value="1"/>
</dbReference>
<feature type="compositionally biased region" description="Basic residues" evidence="1">
    <location>
        <begin position="31"/>
        <end position="45"/>
    </location>
</feature>
<reference evidence="2 3" key="1">
    <citation type="submission" date="2024-03" db="EMBL/GenBank/DDBJ databases">
        <title>Complete genome sequence of the green alga Chloropicon roscoffensis RCC1871.</title>
        <authorList>
            <person name="Lemieux C."/>
            <person name="Pombert J.-F."/>
            <person name="Otis C."/>
            <person name="Turmel M."/>
        </authorList>
    </citation>
    <scope>NUCLEOTIDE SEQUENCE [LARGE SCALE GENOMIC DNA]</scope>
    <source>
        <strain evidence="2 3">RCC1871</strain>
    </source>
</reference>
<name>A0AAX4PA02_9CHLO</name>
<feature type="region of interest" description="Disordered" evidence="1">
    <location>
        <begin position="351"/>
        <end position="386"/>
    </location>
</feature>
<dbReference type="AlphaFoldDB" id="A0AAX4PA02"/>
<feature type="region of interest" description="Disordered" evidence="1">
    <location>
        <begin position="314"/>
        <end position="333"/>
    </location>
</feature>
<organism evidence="2 3">
    <name type="scientific">Chloropicon roscoffensis</name>
    <dbReference type="NCBI Taxonomy" id="1461544"/>
    <lineage>
        <taxon>Eukaryota</taxon>
        <taxon>Viridiplantae</taxon>
        <taxon>Chlorophyta</taxon>
        <taxon>Chloropicophyceae</taxon>
        <taxon>Chloropicales</taxon>
        <taxon>Chloropicaceae</taxon>
        <taxon>Chloropicon</taxon>
    </lineage>
</organism>